<dbReference type="Gene3D" id="3.40.710.10">
    <property type="entry name" value="DD-peptidase/beta-lactamase superfamily"/>
    <property type="match status" value="1"/>
</dbReference>
<dbReference type="AlphaFoldDB" id="A0A6M8BE96"/>
<keyword evidence="7 14" id="KW-0812">Transmembrane</keyword>
<feature type="domain" description="Penicillin-binding protein dimerisation" evidence="16">
    <location>
        <begin position="76"/>
        <end position="242"/>
    </location>
</feature>
<accession>A0A6M8BE96</accession>
<evidence type="ECO:0000313" key="18">
    <source>
        <dbReference type="Proteomes" id="UP000505210"/>
    </source>
</evidence>
<dbReference type="SUPFAM" id="SSF56519">
    <property type="entry name" value="Penicillin binding protein dimerisation domain"/>
    <property type="match status" value="1"/>
</dbReference>
<dbReference type="InterPro" id="IPR001460">
    <property type="entry name" value="PCN-bd_Tpept"/>
</dbReference>
<dbReference type="Pfam" id="PF03717">
    <property type="entry name" value="PBP_dimer"/>
    <property type="match status" value="1"/>
</dbReference>
<dbReference type="PANTHER" id="PTHR30627:SF2">
    <property type="entry name" value="PEPTIDOGLYCAN D,D-TRANSPEPTIDASE MRDA"/>
    <property type="match status" value="1"/>
</dbReference>
<dbReference type="GO" id="GO:0008658">
    <property type="term" value="F:penicillin binding"/>
    <property type="evidence" value="ECO:0007669"/>
    <property type="project" value="InterPro"/>
</dbReference>
<dbReference type="GO" id="GO:0008360">
    <property type="term" value="P:regulation of cell shape"/>
    <property type="evidence" value="ECO:0007669"/>
    <property type="project" value="UniProtKB-KW"/>
</dbReference>
<feature type="transmembrane region" description="Helical" evidence="14">
    <location>
        <begin position="28"/>
        <end position="48"/>
    </location>
</feature>
<sequence length="596" mass="64231">MAGKTYTFYRQSPARTSLVHPTSGQNPLVYRAVVLMLLITGAMGAFVYRLSELQIFEGAHNRELAEQNRVRRIPLVADRGTVSDRHGKLLATSQISRYVYLWPRQHSPREWQEIAVHLSPMIGVSPKEILGRLERAGYTSLLPVRVGNQLSPTTFVAVAEQLPRWPGVEILTGSSRRYPNGSLASHVLGYIGEATEEDMARNPDYPSGMIVGKMGVERLANAQLEGKWGGRLIEVDARGQESRLLGEQPSISGEPVQLTLDLELQRTAEKALGGRRGAAVVLHVKTGEVLALASSPAFDPNMFTRNVTEAEWQQLQKGDQPFLNRALQGYPPGSTFKIVTAAAGMETGKFSPQARVGTSAFLSVGGHQFWESSRRGFGAIGFRDALAYSSNTFFFRVGMSVGPEAIARWGQALGIGIETPHLGLEGASIGMMPTPDEKEALYNEPWYLGDTISMSIGQGLVQATPLELAVMTAAIANGGKRVQPHLLASQTNRPDVQPVSAGLKPETIKAIQEGLVATVQKGTARRLADGSIPLTAGKTGTSEVGPGRKPNAMYVGYGPVSDPQIAIAVVIENGGYGGVAALPVAHEVFKTYFGKR</sequence>
<dbReference type="EC" id="3.4.16.4" evidence="17"/>
<evidence type="ECO:0000256" key="1">
    <source>
        <dbReference type="ARBA" id="ARBA00004167"/>
    </source>
</evidence>
<dbReference type="Gene3D" id="3.30.1390.30">
    <property type="entry name" value="Penicillin-binding protein 2a, domain 3"/>
    <property type="match status" value="1"/>
</dbReference>
<dbReference type="GO" id="GO:0009002">
    <property type="term" value="F:serine-type D-Ala-D-Ala carboxypeptidase activity"/>
    <property type="evidence" value="ECO:0007669"/>
    <property type="project" value="UniProtKB-EC"/>
</dbReference>
<reference evidence="17 18" key="1">
    <citation type="submission" date="2020-05" db="EMBL/GenBank/DDBJ databases">
        <title>Complete genome sequence of of a novel Thermoleptolyngbya strain isolated from hot springs of Ganzi, Sichuan China.</title>
        <authorList>
            <person name="Tang J."/>
            <person name="Daroch M."/>
            <person name="Li L."/>
            <person name="Waleron K."/>
            <person name="Waleron M."/>
            <person name="Waleron M."/>
        </authorList>
    </citation>
    <scope>NUCLEOTIDE SEQUENCE [LARGE SCALE GENOMIC DNA]</scope>
    <source>
        <strain evidence="17 18">PKUAC-SCTA183</strain>
    </source>
</reference>
<comment type="similarity">
    <text evidence="3">Belongs to the transpeptidase family.</text>
</comment>
<keyword evidence="11 14" id="KW-1133">Transmembrane helix</keyword>
<dbReference type="GO" id="GO:0071555">
    <property type="term" value="P:cell wall organization"/>
    <property type="evidence" value="ECO:0007669"/>
    <property type="project" value="UniProtKB-KW"/>
</dbReference>
<protein>
    <submittedName>
        <fullName evidence="17">Penicillin-binding protein 2</fullName>
        <ecNumber evidence="17">3.4.16.4</ecNumber>
    </submittedName>
</protein>
<organism evidence="17 18">
    <name type="scientific">Thermoleptolyngbya sichuanensis A183</name>
    <dbReference type="NCBI Taxonomy" id="2737172"/>
    <lineage>
        <taxon>Bacteria</taxon>
        <taxon>Bacillati</taxon>
        <taxon>Cyanobacteriota</taxon>
        <taxon>Cyanophyceae</taxon>
        <taxon>Oculatellales</taxon>
        <taxon>Oculatellaceae</taxon>
        <taxon>Thermoleptolyngbya</taxon>
        <taxon>Thermoleptolyngbya sichuanensis</taxon>
    </lineage>
</organism>
<evidence type="ECO:0000256" key="9">
    <source>
        <dbReference type="ARBA" id="ARBA00022960"/>
    </source>
</evidence>
<evidence type="ECO:0000256" key="4">
    <source>
        <dbReference type="ARBA" id="ARBA00022475"/>
    </source>
</evidence>
<dbReference type="SUPFAM" id="SSF56601">
    <property type="entry name" value="beta-lactamase/transpeptidase-like"/>
    <property type="match status" value="1"/>
</dbReference>
<dbReference type="Pfam" id="PF00905">
    <property type="entry name" value="Transpeptidase"/>
    <property type="match status" value="1"/>
</dbReference>
<dbReference type="Proteomes" id="UP000505210">
    <property type="component" value="Chromosome"/>
</dbReference>
<keyword evidence="9" id="KW-0133">Cell shape</keyword>
<name>A0A6M8BE96_9CYAN</name>
<keyword evidence="13" id="KW-0961">Cell wall biogenesis/degradation</keyword>
<dbReference type="InterPro" id="IPR005311">
    <property type="entry name" value="PBP_dimer"/>
</dbReference>
<proteinExistence type="inferred from homology"/>
<evidence type="ECO:0000256" key="14">
    <source>
        <dbReference type="SAM" id="Phobius"/>
    </source>
</evidence>
<comment type="subcellular location">
    <subcellularLocation>
        <location evidence="2">Cell membrane</location>
    </subcellularLocation>
    <subcellularLocation>
        <location evidence="1">Membrane</location>
        <topology evidence="1">Single-pass membrane protein</topology>
    </subcellularLocation>
</comment>
<keyword evidence="18" id="KW-1185">Reference proteome</keyword>
<dbReference type="GO" id="GO:0071972">
    <property type="term" value="F:peptidoglycan L,D-transpeptidase activity"/>
    <property type="evidence" value="ECO:0007669"/>
    <property type="project" value="TreeGrafter"/>
</dbReference>
<keyword evidence="10" id="KW-0573">Peptidoglycan synthesis</keyword>
<dbReference type="EMBL" id="CP053661">
    <property type="protein sequence ID" value="QKD81493.1"/>
    <property type="molecule type" value="Genomic_DNA"/>
</dbReference>
<dbReference type="NCBIfam" id="TIGR03423">
    <property type="entry name" value="pbp2_mrdA"/>
    <property type="match status" value="1"/>
</dbReference>
<feature type="domain" description="Penicillin-binding protein transpeptidase" evidence="15">
    <location>
        <begin position="277"/>
        <end position="589"/>
    </location>
</feature>
<dbReference type="RefSeq" id="WP_172353891.1">
    <property type="nucleotide sequence ID" value="NZ_CP053661.1"/>
</dbReference>
<evidence type="ECO:0000256" key="8">
    <source>
        <dbReference type="ARBA" id="ARBA00022801"/>
    </source>
</evidence>
<dbReference type="GO" id="GO:0009252">
    <property type="term" value="P:peptidoglycan biosynthetic process"/>
    <property type="evidence" value="ECO:0007669"/>
    <property type="project" value="UniProtKB-KW"/>
</dbReference>
<evidence type="ECO:0000259" key="16">
    <source>
        <dbReference type="Pfam" id="PF03717"/>
    </source>
</evidence>
<keyword evidence="17" id="KW-0121">Carboxypeptidase</keyword>
<keyword evidence="12 14" id="KW-0472">Membrane</keyword>
<evidence type="ECO:0000313" key="17">
    <source>
        <dbReference type="EMBL" id="QKD81493.1"/>
    </source>
</evidence>
<evidence type="ECO:0000256" key="7">
    <source>
        <dbReference type="ARBA" id="ARBA00022692"/>
    </source>
</evidence>
<evidence type="ECO:0000256" key="2">
    <source>
        <dbReference type="ARBA" id="ARBA00004236"/>
    </source>
</evidence>
<dbReference type="InterPro" id="IPR017790">
    <property type="entry name" value="Penicillin-binding_protein_2"/>
</dbReference>
<evidence type="ECO:0000256" key="12">
    <source>
        <dbReference type="ARBA" id="ARBA00023136"/>
    </source>
</evidence>
<evidence type="ECO:0000256" key="3">
    <source>
        <dbReference type="ARBA" id="ARBA00007171"/>
    </source>
</evidence>
<keyword evidence="4" id="KW-1003">Cell membrane</keyword>
<dbReference type="InterPro" id="IPR012338">
    <property type="entry name" value="Beta-lactam/transpept-like"/>
</dbReference>
<evidence type="ECO:0000256" key="11">
    <source>
        <dbReference type="ARBA" id="ARBA00022989"/>
    </source>
</evidence>
<evidence type="ECO:0000256" key="13">
    <source>
        <dbReference type="ARBA" id="ARBA00023316"/>
    </source>
</evidence>
<evidence type="ECO:0000256" key="5">
    <source>
        <dbReference type="ARBA" id="ARBA00022519"/>
    </source>
</evidence>
<evidence type="ECO:0000256" key="10">
    <source>
        <dbReference type="ARBA" id="ARBA00022984"/>
    </source>
</evidence>
<dbReference type="Gene3D" id="3.90.1310.10">
    <property type="entry name" value="Penicillin-binding protein 2a (Domain 2)"/>
    <property type="match status" value="1"/>
</dbReference>
<dbReference type="KEGG" id="theu:HPC62_04220"/>
<keyword evidence="8 17" id="KW-0378">Hydrolase</keyword>
<dbReference type="PANTHER" id="PTHR30627">
    <property type="entry name" value="PEPTIDOGLYCAN D,D-TRANSPEPTIDASE"/>
    <property type="match status" value="1"/>
</dbReference>
<dbReference type="GO" id="GO:0005886">
    <property type="term" value="C:plasma membrane"/>
    <property type="evidence" value="ECO:0007669"/>
    <property type="project" value="UniProtKB-SubCell"/>
</dbReference>
<dbReference type="GO" id="GO:0006508">
    <property type="term" value="P:proteolysis"/>
    <property type="evidence" value="ECO:0007669"/>
    <property type="project" value="UniProtKB-KW"/>
</dbReference>
<keyword evidence="6" id="KW-0645">Protease</keyword>
<evidence type="ECO:0000256" key="6">
    <source>
        <dbReference type="ARBA" id="ARBA00022670"/>
    </source>
</evidence>
<evidence type="ECO:0000259" key="15">
    <source>
        <dbReference type="Pfam" id="PF00905"/>
    </source>
</evidence>
<gene>
    <name evidence="17" type="primary">mrdA</name>
    <name evidence="17" type="ORF">HPC62_04220</name>
</gene>
<dbReference type="InterPro" id="IPR036138">
    <property type="entry name" value="PBP_dimer_sf"/>
</dbReference>
<dbReference type="InterPro" id="IPR050515">
    <property type="entry name" value="Beta-lactam/transpept"/>
</dbReference>
<keyword evidence="5" id="KW-0997">Cell inner membrane</keyword>